<dbReference type="Proteomes" id="UP000031668">
    <property type="component" value="Unassembled WGS sequence"/>
</dbReference>
<dbReference type="EMBL" id="JWZT01005143">
    <property type="protein sequence ID" value="KII62021.1"/>
    <property type="molecule type" value="Genomic_DNA"/>
</dbReference>
<evidence type="ECO:0000313" key="1">
    <source>
        <dbReference type="EMBL" id="KII62021.1"/>
    </source>
</evidence>
<reference evidence="1 2" key="1">
    <citation type="journal article" date="2014" name="Genome Biol. Evol.">
        <title>The genome of the myxosporean Thelohanellus kitauei shows adaptations to nutrient acquisition within its fish host.</title>
        <authorList>
            <person name="Yang Y."/>
            <person name="Xiong J."/>
            <person name="Zhou Z."/>
            <person name="Huo F."/>
            <person name="Miao W."/>
            <person name="Ran C."/>
            <person name="Liu Y."/>
            <person name="Zhang J."/>
            <person name="Feng J."/>
            <person name="Wang M."/>
            <person name="Wang M."/>
            <person name="Wang L."/>
            <person name="Yao B."/>
        </authorList>
    </citation>
    <scope>NUCLEOTIDE SEQUENCE [LARGE SCALE GENOMIC DNA]</scope>
    <source>
        <strain evidence="1">Wuqing</strain>
    </source>
</reference>
<accession>A0A0C2MK80</accession>
<gene>
    <name evidence="1" type="ORF">RF11_14339</name>
</gene>
<proteinExistence type="predicted"/>
<sequence length="411" mass="48781">MDRRENALDIFEKKFLMDYIQAVLSVDINIQINVVKDFMLRFALNDNSYVDNIFIRHFPMELLFKIHSTVLGLTDIHNKTDMEILLFNIFTFIYRNRNLLTDSTAHGIIIIIVEYIKNIGRLSFLYPKGLMDSIINCVSNENNKILFISENAVLNFYFAFMPIKFSHKFWKVCETVYNIDSNCIVSFSHDKLQDKTDEIMNRCYTTSEECAVLLFEYFQMLYRFGWLNVVEFSIDKLYVMTNMILLRHIDKPEKFYPKYLINLSKIWTGILNEASNKIIDSIDKLAIFAAIFSIHLSKKLQKLCISGKFMATKNIKLRYYIIYFTLVSSPVIDHESKPWLRKVLWDLNNSLQMFIEKKNIRYLKTSDQFLLYQFYVKCHDALYLKIPTRDYDLLDVFCGKLENIRSLSKIY</sequence>
<keyword evidence="2" id="KW-1185">Reference proteome</keyword>
<comment type="caution">
    <text evidence="1">The sequence shown here is derived from an EMBL/GenBank/DDBJ whole genome shotgun (WGS) entry which is preliminary data.</text>
</comment>
<organism evidence="1 2">
    <name type="scientific">Thelohanellus kitauei</name>
    <name type="common">Myxosporean</name>
    <dbReference type="NCBI Taxonomy" id="669202"/>
    <lineage>
        <taxon>Eukaryota</taxon>
        <taxon>Metazoa</taxon>
        <taxon>Cnidaria</taxon>
        <taxon>Myxozoa</taxon>
        <taxon>Myxosporea</taxon>
        <taxon>Bivalvulida</taxon>
        <taxon>Platysporina</taxon>
        <taxon>Myxobolidae</taxon>
        <taxon>Thelohanellus</taxon>
    </lineage>
</organism>
<name>A0A0C2MK80_THEKT</name>
<dbReference type="AlphaFoldDB" id="A0A0C2MK80"/>
<evidence type="ECO:0000313" key="2">
    <source>
        <dbReference type="Proteomes" id="UP000031668"/>
    </source>
</evidence>
<protein>
    <submittedName>
        <fullName evidence="1">Uncharacterized protein</fullName>
    </submittedName>
</protein>